<dbReference type="PANTHER" id="PTHR14614:SF156">
    <property type="entry name" value="PROTEIN-LYSINE N-METHYLTRANSFERASE EFM2"/>
    <property type="match status" value="1"/>
</dbReference>
<dbReference type="EMBL" id="JAVHJO010000006">
    <property type="protein sequence ID" value="KAK6539428.1"/>
    <property type="molecule type" value="Genomic_DNA"/>
</dbReference>
<dbReference type="GO" id="GO:0005829">
    <property type="term" value="C:cytosol"/>
    <property type="evidence" value="ECO:0007669"/>
    <property type="project" value="TreeGrafter"/>
</dbReference>
<dbReference type="SUPFAM" id="SSF53335">
    <property type="entry name" value="S-adenosyl-L-methionine-dependent methyltransferases"/>
    <property type="match status" value="1"/>
</dbReference>
<comment type="caution">
    <text evidence="1">The sequence shown here is derived from an EMBL/GenBank/DDBJ whole genome shotgun (WGS) entry which is preliminary data.</text>
</comment>
<dbReference type="Proteomes" id="UP001365542">
    <property type="component" value="Unassembled WGS sequence"/>
</dbReference>
<sequence length="366" mass="40266">MTREESEDTDSILDVLDLPHISTQPPLAILLPALDLLAIPPPSWDLSPSSAQKPSLQVIGNPGPWLTSLVSSGLKWLPDDDAREMVWETASLRLAERCGRTAMPDIDRCFRIADNVEIKIHEPSLDGDNLGLKTWGAAYVLGKRIARDAVMKDSIRGALSGSTTGGSEKRVLELGSGTGLVGLSLAASIHTTLGSERESKCVKVDLTDLPAILPNLQRNVEMNQHLLPFVEVSAFVLDWSLHTSPKIFAKSTNKPIESYPLIVVADPLYSLEHPKLLSTVVSGWLEKSAEARFILEIPRRILFNEVVVDFRRLMSEQGFIIVEEGEEDAMDDWGDAGESMKCWWVIYAWDMGGDRGKSCCCEAESS</sequence>
<dbReference type="InterPro" id="IPR029063">
    <property type="entry name" value="SAM-dependent_MTases_sf"/>
</dbReference>
<dbReference type="PANTHER" id="PTHR14614">
    <property type="entry name" value="HEPATOCELLULAR CARCINOMA-ASSOCIATED ANTIGEN"/>
    <property type="match status" value="1"/>
</dbReference>
<name>A0AAV9XBZ0_9PEZI</name>
<dbReference type="InterPro" id="IPR019410">
    <property type="entry name" value="Methyltransf_16"/>
</dbReference>
<dbReference type="Pfam" id="PF10294">
    <property type="entry name" value="Methyltransf_16"/>
    <property type="match status" value="1"/>
</dbReference>
<evidence type="ECO:0000313" key="1">
    <source>
        <dbReference type="EMBL" id="KAK6539428.1"/>
    </source>
</evidence>
<keyword evidence="2" id="KW-1185">Reference proteome</keyword>
<dbReference type="AlphaFoldDB" id="A0AAV9XBZ0"/>
<evidence type="ECO:0000313" key="2">
    <source>
        <dbReference type="Proteomes" id="UP001365542"/>
    </source>
</evidence>
<accession>A0AAV9XBZ0</accession>
<protein>
    <submittedName>
        <fullName evidence="1">Uncharacterized protein</fullName>
    </submittedName>
</protein>
<gene>
    <name evidence="1" type="ORF">TWF694_009653</name>
</gene>
<organism evidence="1 2">
    <name type="scientific">Orbilia ellipsospora</name>
    <dbReference type="NCBI Taxonomy" id="2528407"/>
    <lineage>
        <taxon>Eukaryota</taxon>
        <taxon>Fungi</taxon>
        <taxon>Dikarya</taxon>
        <taxon>Ascomycota</taxon>
        <taxon>Pezizomycotina</taxon>
        <taxon>Orbiliomycetes</taxon>
        <taxon>Orbiliales</taxon>
        <taxon>Orbiliaceae</taxon>
        <taxon>Orbilia</taxon>
    </lineage>
</organism>
<proteinExistence type="predicted"/>
<dbReference type="Gene3D" id="3.40.50.150">
    <property type="entry name" value="Vaccinia Virus protein VP39"/>
    <property type="match status" value="1"/>
</dbReference>
<dbReference type="GO" id="GO:0008757">
    <property type="term" value="F:S-adenosylmethionine-dependent methyltransferase activity"/>
    <property type="evidence" value="ECO:0007669"/>
    <property type="project" value="UniProtKB-ARBA"/>
</dbReference>
<reference evidence="1 2" key="1">
    <citation type="submission" date="2019-10" db="EMBL/GenBank/DDBJ databases">
        <authorList>
            <person name="Palmer J.M."/>
        </authorList>
    </citation>
    <scope>NUCLEOTIDE SEQUENCE [LARGE SCALE GENOMIC DNA]</scope>
    <source>
        <strain evidence="1 2">TWF694</strain>
    </source>
</reference>